<reference evidence="3" key="2">
    <citation type="submission" date="2015-01" db="EMBL/GenBank/DDBJ databases">
        <title>Evolutionary Origins and Diversification of the Mycorrhizal Mutualists.</title>
        <authorList>
            <consortium name="DOE Joint Genome Institute"/>
            <consortium name="Mycorrhizal Genomics Consortium"/>
            <person name="Kohler A."/>
            <person name="Kuo A."/>
            <person name="Nagy L.G."/>
            <person name="Floudas D."/>
            <person name="Copeland A."/>
            <person name="Barry K.W."/>
            <person name="Cichocki N."/>
            <person name="Veneault-Fourrey C."/>
            <person name="LaButti K."/>
            <person name="Lindquist E.A."/>
            <person name="Lipzen A."/>
            <person name="Lundell T."/>
            <person name="Morin E."/>
            <person name="Murat C."/>
            <person name="Riley R."/>
            <person name="Ohm R."/>
            <person name="Sun H."/>
            <person name="Tunlid A."/>
            <person name="Henrissat B."/>
            <person name="Grigoriev I.V."/>
            <person name="Hibbett D.S."/>
            <person name="Martin F."/>
        </authorList>
    </citation>
    <scope>NUCLEOTIDE SEQUENCE [LARGE SCALE GENOMIC DNA]</scope>
    <source>
        <strain evidence="3">Foug A</strain>
    </source>
</reference>
<dbReference type="Proteomes" id="UP000053989">
    <property type="component" value="Unassembled WGS sequence"/>
</dbReference>
<evidence type="ECO:0000313" key="3">
    <source>
        <dbReference type="Proteomes" id="UP000053989"/>
    </source>
</evidence>
<dbReference type="AlphaFoldDB" id="A0A0C3DHY7"/>
<feature type="region of interest" description="Disordered" evidence="1">
    <location>
        <begin position="92"/>
        <end position="122"/>
    </location>
</feature>
<feature type="compositionally biased region" description="Acidic residues" evidence="1">
    <location>
        <begin position="106"/>
        <end position="116"/>
    </location>
</feature>
<name>A0A0C3DHY7_9AGAM</name>
<accession>A0A0C3DHY7</accession>
<evidence type="ECO:0000313" key="2">
    <source>
        <dbReference type="EMBL" id="KIM60320.1"/>
    </source>
</evidence>
<reference evidence="2 3" key="1">
    <citation type="submission" date="2014-04" db="EMBL/GenBank/DDBJ databases">
        <authorList>
            <consortium name="DOE Joint Genome Institute"/>
            <person name="Kuo A."/>
            <person name="Kohler A."/>
            <person name="Nagy L.G."/>
            <person name="Floudas D."/>
            <person name="Copeland A."/>
            <person name="Barry K.W."/>
            <person name="Cichocki N."/>
            <person name="Veneault-Fourrey C."/>
            <person name="LaButti K."/>
            <person name="Lindquist E.A."/>
            <person name="Lipzen A."/>
            <person name="Lundell T."/>
            <person name="Morin E."/>
            <person name="Murat C."/>
            <person name="Sun H."/>
            <person name="Tunlid A."/>
            <person name="Henrissat B."/>
            <person name="Grigoriev I.V."/>
            <person name="Hibbett D.S."/>
            <person name="Martin F."/>
            <person name="Nordberg H.P."/>
            <person name="Cantor M.N."/>
            <person name="Hua S.X."/>
        </authorList>
    </citation>
    <scope>NUCLEOTIDE SEQUENCE [LARGE SCALE GENOMIC DNA]</scope>
    <source>
        <strain evidence="2 3">Foug A</strain>
    </source>
</reference>
<dbReference type="EMBL" id="KN822063">
    <property type="protein sequence ID" value="KIM60320.1"/>
    <property type="molecule type" value="Genomic_DNA"/>
</dbReference>
<gene>
    <name evidence="2" type="ORF">SCLCIDRAFT_9723</name>
</gene>
<proteinExistence type="predicted"/>
<dbReference type="OrthoDB" id="2687677at2759"/>
<protein>
    <submittedName>
        <fullName evidence="2">Uncharacterized protein</fullName>
    </submittedName>
</protein>
<organism evidence="2 3">
    <name type="scientific">Scleroderma citrinum Foug A</name>
    <dbReference type="NCBI Taxonomy" id="1036808"/>
    <lineage>
        <taxon>Eukaryota</taxon>
        <taxon>Fungi</taxon>
        <taxon>Dikarya</taxon>
        <taxon>Basidiomycota</taxon>
        <taxon>Agaricomycotina</taxon>
        <taxon>Agaricomycetes</taxon>
        <taxon>Agaricomycetidae</taxon>
        <taxon>Boletales</taxon>
        <taxon>Sclerodermatineae</taxon>
        <taxon>Sclerodermataceae</taxon>
        <taxon>Scleroderma</taxon>
    </lineage>
</organism>
<keyword evidence="3" id="KW-1185">Reference proteome</keyword>
<evidence type="ECO:0000256" key="1">
    <source>
        <dbReference type="SAM" id="MobiDB-lite"/>
    </source>
</evidence>
<dbReference type="InParanoid" id="A0A0C3DHY7"/>
<dbReference type="HOGENOM" id="CLU_2028117_0_0_1"/>
<sequence>MPEALELRFTEKSLKGGAGVNMGVGRHLFLEGIKHLSEGALQEAIQMKRAGDEEDDKDTVDGLVAFNHELYNEQLVSIENADVQLDQLEETMEGRVTSNFHRSGDENDSDSDESAESDVTGS</sequence>